<dbReference type="AlphaFoldDB" id="A0A1H9ZE78"/>
<dbReference type="EMBL" id="FOHN01000003">
    <property type="protein sequence ID" value="SES79376.1"/>
    <property type="molecule type" value="Genomic_DNA"/>
</dbReference>
<keyword evidence="4" id="KW-1185">Reference proteome</keyword>
<dbReference type="Pfam" id="PF07949">
    <property type="entry name" value="YbbR"/>
    <property type="match status" value="2"/>
</dbReference>
<organism evidence="3 4">
    <name type="scientific">[Clostridium] polysaccharolyticum</name>
    <dbReference type="NCBI Taxonomy" id="29364"/>
    <lineage>
        <taxon>Bacteria</taxon>
        <taxon>Bacillati</taxon>
        <taxon>Bacillota</taxon>
        <taxon>Clostridia</taxon>
        <taxon>Lachnospirales</taxon>
        <taxon>Lachnospiraceae</taxon>
    </lineage>
</organism>
<dbReference type="Gene3D" id="2.170.120.30">
    <property type="match status" value="2"/>
</dbReference>
<proteinExistence type="predicted"/>
<evidence type="ECO:0000256" key="2">
    <source>
        <dbReference type="SAM" id="Phobius"/>
    </source>
</evidence>
<keyword evidence="2" id="KW-0812">Transmembrane</keyword>
<dbReference type="InterPro" id="IPR053154">
    <property type="entry name" value="c-di-AMP_regulator"/>
</dbReference>
<feature type="region of interest" description="Disordered" evidence="1">
    <location>
        <begin position="416"/>
        <end position="461"/>
    </location>
</feature>
<keyword evidence="2" id="KW-0472">Membrane</keyword>
<sequence length="461" mass="50548">MKEKLLNNLGIKILSICLATFLWIVIVNIEDPVKVRSFTNIPVQILNESTLTSKNKAFDIISGDTVDFSVSGKRSQIEKLKKTDFIATADLSQLTAPFDTVKINVECTKTQDIDIVMGKVSTVRISLEDIVKERFSIKVDPVGTCAPGYAFGKAEVSPVMIDVSGAESIIEKIYDIRVSVDINGANKDITRAVVPKAYNRNGVEILADKLKFSYNEVTAKITILNTKVIPVVIETVGKAALGYEYAGAAFEPQEIEVKGESDKLKAINELPIPLNISGLKKDEEYTISVHDLLLGYGVSVVDPELENLVVKVTIEKLVERTFSIAESDIQFENLEDGLGTEFVNPNRVYSIKLAGLEGKIDKLNVEDLNPVLDLGNLSAGRYRLELKLNLPTGITQVSAVIIPIKVVLGADERPVISQKPPKNEMEDKPIVAPDIEPSAMPSQTPAEPSETPVEEEDKEKE</sequence>
<accession>A0A1H9ZE78</accession>
<evidence type="ECO:0000313" key="3">
    <source>
        <dbReference type="EMBL" id="SES79376.1"/>
    </source>
</evidence>
<dbReference type="STRING" id="29364.SAMN04487772_103138"/>
<dbReference type="Gene3D" id="2.170.120.40">
    <property type="entry name" value="YbbR-like domain"/>
    <property type="match status" value="2"/>
</dbReference>
<evidence type="ECO:0000313" key="4">
    <source>
        <dbReference type="Proteomes" id="UP000199800"/>
    </source>
</evidence>
<dbReference type="RefSeq" id="WP_092476316.1">
    <property type="nucleotide sequence ID" value="NZ_FOHN01000003.1"/>
</dbReference>
<gene>
    <name evidence="3" type="ORF">SAMN04487772_103138</name>
</gene>
<name>A0A1H9ZE78_9FIRM</name>
<feature type="compositionally biased region" description="Acidic residues" evidence="1">
    <location>
        <begin position="452"/>
        <end position="461"/>
    </location>
</feature>
<dbReference type="PANTHER" id="PTHR37804:SF1">
    <property type="entry name" value="CDAA REGULATORY PROTEIN CDAR"/>
    <property type="match status" value="1"/>
</dbReference>
<keyword evidence="2" id="KW-1133">Transmembrane helix</keyword>
<evidence type="ECO:0000256" key="1">
    <source>
        <dbReference type="SAM" id="MobiDB-lite"/>
    </source>
</evidence>
<dbReference type="Proteomes" id="UP000199800">
    <property type="component" value="Unassembled WGS sequence"/>
</dbReference>
<dbReference type="InterPro" id="IPR012505">
    <property type="entry name" value="YbbR"/>
</dbReference>
<dbReference type="OrthoDB" id="2111604at2"/>
<protein>
    <submittedName>
        <fullName evidence="3">YbbR domain-containing protein</fullName>
    </submittedName>
</protein>
<dbReference type="PANTHER" id="PTHR37804">
    <property type="entry name" value="CDAA REGULATORY PROTEIN CDAR"/>
    <property type="match status" value="1"/>
</dbReference>
<feature type="transmembrane region" description="Helical" evidence="2">
    <location>
        <begin position="9"/>
        <end position="29"/>
    </location>
</feature>
<reference evidence="3 4" key="1">
    <citation type="submission" date="2016-10" db="EMBL/GenBank/DDBJ databases">
        <authorList>
            <person name="de Groot N.N."/>
        </authorList>
    </citation>
    <scope>NUCLEOTIDE SEQUENCE [LARGE SCALE GENOMIC DNA]</scope>
    <source>
        <strain evidence="3 4">DSM 1801</strain>
    </source>
</reference>